<organism evidence="2 3">
    <name type="scientific">Pandoraea terrae</name>
    <dbReference type="NCBI Taxonomy" id="1537710"/>
    <lineage>
        <taxon>Bacteria</taxon>
        <taxon>Pseudomonadati</taxon>
        <taxon>Pseudomonadota</taxon>
        <taxon>Betaproteobacteria</taxon>
        <taxon>Burkholderiales</taxon>
        <taxon>Burkholderiaceae</taxon>
        <taxon>Pandoraea</taxon>
    </lineage>
</organism>
<dbReference type="CDD" id="cd00093">
    <property type="entry name" value="HTH_XRE"/>
    <property type="match status" value="1"/>
</dbReference>
<dbReference type="SUPFAM" id="SSF47413">
    <property type="entry name" value="lambda repressor-like DNA-binding domains"/>
    <property type="match status" value="1"/>
</dbReference>
<dbReference type="InterPro" id="IPR010982">
    <property type="entry name" value="Lambda_DNA-bd_dom_sf"/>
</dbReference>
<feature type="domain" description="HTH cro/C1-type" evidence="1">
    <location>
        <begin position="35"/>
        <end position="94"/>
    </location>
</feature>
<dbReference type="SMART" id="SM00530">
    <property type="entry name" value="HTH_XRE"/>
    <property type="match status" value="1"/>
</dbReference>
<proteinExistence type="predicted"/>
<protein>
    <recommendedName>
        <fullName evidence="1">HTH cro/C1-type domain-containing protein</fullName>
    </recommendedName>
</protein>
<name>A0A5E4TDL5_9BURK</name>
<evidence type="ECO:0000313" key="3">
    <source>
        <dbReference type="Proteomes" id="UP000414233"/>
    </source>
</evidence>
<keyword evidence="3" id="KW-1185">Reference proteome</keyword>
<dbReference type="OrthoDB" id="2736385at2"/>
<dbReference type="GO" id="GO:0003677">
    <property type="term" value="F:DNA binding"/>
    <property type="evidence" value="ECO:0007669"/>
    <property type="project" value="InterPro"/>
</dbReference>
<reference evidence="2 3" key="1">
    <citation type="submission" date="2019-08" db="EMBL/GenBank/DDBJ databases">
        <authorList>
            <person name="Peeters C."/>
        </authorList>
    </citation>
    <scope>NUCLEOTIDE SEQUENCE [LARGE SCALE GENOMIC DNA]</scope>
    <source>
        <strain evidence="2 3">LMG 30175</strain>
    </source>
</reference>
<dbReference type="Proteomes" id="UP000414233">
    <property type="component" value="Unassembled WGS sequence"/>
</dbReference>
<evidence type="ECO:0000259" key="1">
    <source>
        <dbReference type="PROSITE" id="PS50943"/>
    </source>
</evidence>
<evidence type="ECO:0000313" key="2">
    <source>
        <dbReference type="EMBL" id="VVD86306.1"/>
    </source>
</evidence>
<dbReference type="RefSeq" id="WP_150696258.1">
    <property type="nucleotide sequence ID" value="NZ_CABPRZ010000004.1"/>
</dbReference>
<dbReference type="PROSITE" id="PS50943">
    <property type="entry name" value="HTH_CROC1"/>
    <property type="match status" value="1"/>
</dbReference>
<accession>A0A5E4TDL5</accession>
<sequence>MLTHDELIAKALKRPGVKRELDRLEREEFAVLDVLLRARREAGLSQAEVAARMGTHAPAVTRIERGLASGKHSPSIATIQRYLAACGKRLVIDAAPA</sequence>
<dbReference type="AlphaFoldDB" id="A0A5E4TDL5"/>
<dbReference type="InterPro" id="IPR001387">
    <property type="entry name" value="Cro/C1-type_HTH"/>
</dbReference>
<dbReference type="Pfam" id="PF01381">
    <property type="entry name" value="HTH_3"/>
    <property type="match status" value="1"/>
</dbReference>
<gene>
    <name evidence="2" type="ORF">PTE30175_01323</name>
</gene>
<dbReference type="EMBL" id="CABPRZ010000004">
    <property type="protein sequence ID" value="VVD86306.1"/>
    <property type="molecule type" value="Genomic_DNA"/>
</dbReference>
<dbReference type="Gene3D" id="1.10.260.40">
    <property type="entry name" value="lambda repressor-like DNA-binding domains"/>
    <property type="match status" value="1"/>
</dbReference>